<sequence>MDGRLLFKTNDNGEDPYYAGRGLEGWISKLVPPDDDTHGFLLFASSTDHNAMNSNPPPQTFNLTLRGTNSLDIQLSIGDGVREHRISLDHHIGNKEGKFDINRYGFSRSATNVRLVNNVLHATLETSFGAWWDDQIIIEIEVSAVTESPIIKFRSYDFMRLKGCRYLRLIDGPFLACQILQTDLTYKEAWADLDGFLGNDNGVFSRHKTGFTHTTTNLRLIGSTLYGDLRNNGGATLRSSISLTDILEAKGKLLKPLKKNVSEEFYDYEVVPDFPSHHHWLLYGGNCRLLVHAAKRRWILLANCLTQNGIIRESAINLSVLSSPYWNIMHGNFDIPNTPDNAKRVKLEDGRLTAYYIMNHKNLKHWQESSTIQYQWAEKTIDLKKILTNQGGRLVLNLFRAGVFCNSFLMGRTRRTHIDVATIGKKVNRMPCALCKLLHAIIKRCSNGNMIHGAWIESKSSTISAYHEQPDLELVIQITEKHSRLAFMARAMDKPKVTQRFTILLEPGGKTYPCGGVPQHLRTIRQNSMPSYLYPQKRWSVVESWITGCVDGHDECQGKEEMDLPSRFLDIGEKESDIIRVASSNNGQKGTYACLSHCWGGKTSCMLITSTKKQFSESIPKSVMPRVFREAIGVCQRLGIKKLWIDSLCIQQDSKEDWEHEARKMGQYYSNCFVCIAATSSSNSAGTLELVKHPQENVIRSTGQDSQTGPFCLIAIPSEFLDIQHFGNAYQRTQPANFPLMTRAWVMQERWLSPRTLHFCGTEIVFECAKMTICECGKASQDIMHDLEAKYHEFLRSTTSTGMTQLRENIDLYTWPSIVTEYSALDLSHPTDRLIALSGLASIKEYRYVRYNQAEDTNPRYLAGLWRDHLANQLAWFVGETLLAATANGSRSDSQTGLTRRRSKPKEYLAPSWSWASVMDPVRYLWYDGGDGEPLFELQDAHISLASENPYGRVQEGCYIRIRGRLLKTSWKSGDRTDGSRIFVLADVVGTQQLGLENRKGIVFSPDYLLADLESSEQLAVLPLARLNVLF</sequence>
<dbReference type="Pfam" id="PF08881">
    <property type="entry name" value="CVNH"/>
    <property type="match status" value="2"/>
</dbReference>
<accession>A0A553HTC6</accession>
<dbReference type="SUPFAM" id="SSF51322">
    <property type="entry name" value="Cyanovirin-N"/>
    <property type="match status" value="2"/>
</dbReference>
<feature type="domain" description="Cyanovirin-N" evidence="2">
    <location>
        <begin position="163"/>
        <end position="248"/>
    </location>
</feature>
<evidence type="ECO:0000259" key="2">
    <source>
        <dbReference type="Pfam" id="PF08881"/>
    </source>
</evidence>
<proteinExistence type="predicted"/>
<feature type="domain" description="Heterokaryon incompatibility" evidence="1">
    <location>
        <begin position="592"/>
        <end position="749"/>
    </location>
</feature>
<dbReference type="OrthoDB" id="5347061at2759"/>
<protein>
    <recommendedName>
        <fullName evidence="5">Heterokaryon incompatibility domain-containing protein</fullName>
    </recommendedName>
</protein>
<dbReference type="Pfam" id="PF06985">
    <property type="entry name" value="HET"/>
    <property type="match status" value="1"/>
</dbReference>
<comment type="caution">
    <text evidence="3">The sequence shown here is derived from an EMBL/GenBank/DDBJ whole genome shotgun (WGS) entry which is preliminary data.</text>
</comment>
<dbReference type="PANTHER" id="PTHR33112:SF9">
    <property type="entry name" value="HETEROKARYON INCOMPATIBILITY DOMAIN-CONTAINING PROTEIN"/>
    <property type="match status" value="1"/>
</dbReference>
<dbReference type="InterPro" id="IPR011058">
    <property type="entry name" value="Cyanovirin-N"/>
</dbReference>
<dbReference type="Proteomes" id="UP000319160">
    <property type="component" value="Unassembled WGS sequence"/>
</dbReference>
<dbReference type="AlphaFoldDB" id="A0A553HTC6"/>
<dbReference type="PANTHER" id="PTHR33112">
    <property type="entry name" value="DOMAIN PROTEIN, PUTATIVE-RELATED"/>
    <property type="match status" value="1"/>
</dbReference>
<dbReference type="STRING" id="2512241.A0A553HTC6"/>
<dbReference type="Gene3D" id="2.30.60.10">
    <property type="entry name" value="Cyanovirin-N"/>
    <property type="match status" value="2"/>
</dbReference>
<keyword evidence="4" id="KW-1185">Reference proteome</keyword>
<evidence type="ECO:0000259" key="1">
    <source>
        <dbReference type="Pfam" id="PF06985"/>
    </source>
</evidence>
<dbReference type="InterPro" id="IPR010730">
    <property type="entry name" value="HET"/>
</dbReference>
<dbReference type="InterPro" id="IPR036673">
    <property type="entry name" value="Cyanovirin-N_sf"/>
</dbReference>
<evidence type="ECO:0008006" key="5">
    <source>
        <dbReference type="Google" id="ProtNLM"/>
    </source>
</evidence>
<feature type="domain" description="Cyanovirin-N" evidence="2">
    <location>
        <begin position="75"/>
        <end position="136"/>
    </location>
</feature>
<name>A0A553HTC6_9PEZI</name>
<organism evidence="3 4">
    <name type="scientific">Xylaria flabelliformis</name>
    <dbReference type="NCBI Taxonomy" id="2512241"/>
    <lineage>
        <taxon>Eukaryota</taxon>
        <taxon>Fungi</taxon>
        <taxon>Dikarya</taxon>
        <taxon>Ascomycota</taxon>
        <taxon>Pezizomycotina</taxon>
        <taxon>Sordariomycetes</taxon>
        <taxon>Xylariomycetidae</taxon>
        <taxon>Xylariales</taxon>
        <taxon>Xylariaceae</taxon>
        <taxon>Xylaria</taxon>
    </lineage>
</organism>
<reference evidence="4" key="1">
    <citation type="submission" date="2019-06" db="EMBL/GenBank/DDBJ databases">
        <title>Draft genome sequence of the griseofulvin-producing fungus Xylaria cubensis strain G536.</title>
        <authorList>
            <person name="Mead M.E."/>
            <person name="Raja H.A."/>
            <person name="Steenwyk J.L."/>
            <person name="Knowles S.L."/>
            <person name="Oberlies N.H."/>
            <person name="Rokas A."/>
        </authorList>
    </citation>
    <scope>NUCLEOTIDE SEQUENCE [LARGE SCALE GENOMIC DNA]</scope>
    <source>
        <strain evidence="4">G536</strain>
    </source>
</reference>
<evidence type="ECO:0000313" key="4">
    <source>
        <dbReference type="Proteomes" id="UP000319160"/>
    </source>
</evidence>
<dbReference type="EMBL" id="VFLP01000047">
    <property type="protein sequence ID" value="TRX91210.1"/>
    <property type="molecule type" value="Genomic_DNA"/>
</dbReference>
<gene>
    <name evidence="3" type="ORF">FHL15_007815</name>
</gene>
<evidence type="ECO:0000313" key="3">
    <source>
        <dbReference type="EMBL" id="TRX91210.1"/>
    </source>
</evidence>